<evidence type="ECO:0000256" key="3">
    <source>
        <dbReference type="ARBA" id="ARBA00022448"/>
    </source>
</evidence>
<evidence type="ECO:0000256" key="6">
    <source>
        <dbReference type="ARBA" id="ARBA00023054"/>
    </source>
</evidence>
<dbReference type="PANTHER" id="PTHR12965">
    <property type="entry name" value="VACUOLAR PROTEIN SORTING 54"/>
    <property type="match status" value="1"/>
</dbReference>
<dbReference type="EMBL" id="JAFEMO010000012">
    <property type="protein sequence ID" value="KAH7554553.1"/>
    <property type="molecule type" value="Genomic_DNA"/>
</dbReference>
<gene>
    <name evidence="9" type="ORF">JRO89_XS12G0235000</name>
</gene>
<protein>
    <recommendedName>
        <fullName evidence="8">Vacuolar protein sorting-associated protein 54 C-terminal domain-containing protein</fullName>
    </recommendedName>
</protein>
<keyword evidence="6" id="KW-0175">Coiled coil</keyword>
<feature type="compositionally biased region" description="Polar residues" evidence="7">
    <location>
        <begin position="840"/>
        <end position="852"/>
    </location>
</feature>
<feature type="domain" description="Vacuolar protein sorting-associated protein 54 C-terminal" evidence="8">
    <location>
        <begin position="961"/>
        <end position="1035"/>
    </location>
</feature>
<dbReference type="Proteomes" id="UP000827721">
    <property type="component" value="Unassembled WGS sequence"/>
</dbReference>
<keyword evidence="3" id="KW-0813">Transport</keyword>
<evidence type="ECO:0000313" key="9">
    <source>
        <dbReference type="EMBL" id="KAH7554553.1"/>
    </source>
</evidence>
<sequence length="1161" mass="129018">MEPPPSQQGSATTTSSLTKTISDASIQSLSSILNNPNVGSDASWVGWWSSSSTLISPPEFTPLSAAKAASEVTRSDFSPYLSSVSDPYSRFEDIRHHATKESVDLESIGGQGEALVACLREVPALYFKEDFSLSEGATFRAACPFSNVSENVVLQEKLSQYLDVVELHLVKEISLRSNSFFEAQGQLQDLNVKIVEGCSRIRELKETIRLLDTDLVDSARQIQDLNATRSNLLALQDKLRLILNVNQALSALNLVDFLSFFENSSSQCVKSKIYKLHFSFLVTLYDGVLVKGPPELVASADCAGALDVTDDLQHLLDGDELSGLHCFRHLREHVATSIDSINGILSAEFMRGAIQDAGDADAIILSRAKARASVSLNGKYDKVILDEEETSSFRDRLLPLIIGLLRTGKLPSVLRMYRDTLTADMKTAIKTAVAELLPVLVARPPESDFTPGERTVDADGGGSSLASKLRSLSSESFVQLLGAIFMIVQAHLMRAADVKKAIEWIMCNLDDHYAADSVAAAIALGAAAAETTPENHSQGGLLLPYSPLRSATKVPSVQAKPNDAASPTNMSRNFRFLRFLWKLNLFELDLHKRNFDYTSPIVHVASLNPKSLIFNLKWIVLKSDFYFLRFWFFSQLLLMSKLRIYHPTIDRADVLRENTEAVFAACDAAHGRWAKLLGVRVLLHPRLRLQEFLSIYNITQEFITATEKIGGRLGYSIRGTLQSQAKAFVDFQHESRMTKIKAVLDQETWVEVDVPNEFQAIVMSLFSSEALVSGSTDNVQGNMTTYSEVVTSNDSTIIAPSGLQNSHHQIERTDSSEVISSNSAQVNSPSAEANEKNKVDATSSSVQTNSSNMKDRGKSTSQTLSYDGVGYHMVNCGLILLKMLSEYIDMNNFLPALSSEVVHRVVEILKFFNTRTCQLVLGAGAMQVNVLPFICELNFDSLYLNSFKKISIFLLLFVELQVSGLKSITSKHLALASQVISFTYAIIPAIRQILFLKVPETRKPLLMLEIDRVAQDYKVHRDEIHTKLVQIMRERLLVHLRGLPQIVESWNRPDDSQPSQFARSLTKEVGYLQRVLSRTLHEVDVQAIFRQVVIIFHSQISESFSRLEINSPQAKERLHRDIKHIIACIRSLPSDNSSNSGIPNWGQLDEFLVQRFGEEAG</sequence>
<dbReference type="Pfam" id="PF07928">
    <property type="entry name" value="Vps54"/>
    <property type="match status" value="2"/>
</dbReference>
<evidence type="ECO:0000256" key="4">
    <source>
        <dbReference type="ARBA" id="ARBA00022927"/>
    </source>
</evidence>
<dbReference type="InterPro" id="IPR039745">
    <property type="entry name" value="Vps54"/>
</dbReference>
<accession>A0ABQ8HDK2</accession>
<comment type="subcellular location">
    <subcellularLocation>
        <location evidence="1">Golgi apparatus</location>
        <location evidence="1">trans-Golgi network</location>
    </subcellularLocation>
</comment>
<dbReference type="InterPro" id="IPR012501">
    <property type="entry name" value="Vps54_C"/>
</dbReference>
<evidence type="ECO:0000256" key="1">
    <source>
        <dbReference type="ARBA" id="ARBA00004601"/>
    </source>
</evidence>
<comment type="similarity">
    <text evidence="2">Belongs to the VPS54 family.</text>
</comment>
<keyword evidence="5" id="KW-0333">Golgi apparatus</keyword>
<evidence type="ECO:0000256" key="2">
    <source>
        <dbReference type="ARBA" id="ARBA00009150"/>
    </source>
</evidence>
<feature type="compositionally biased region" description="Polar residues" evidence="7">
    <location>
        <begin position="816"/>
        <end position="831"/>
    </location>
</feature>
<evidence type="ECO:0000259" key="8">
    <source>
        <dbReference type="Pfam" id="PF07928"/>
    </source>
</evidence>
<organism evidence="9 10">
    <name type="scientific">Xanthoceras sorbifolium</name>
    <dbReference type="NCBI Taxonomy" id="99658"/>
    <lineage>
        <taxon>Eukaryota</taxon>
        <taxon>Viridiplantae</taxon>
        <taxon>Streptophyta</taxon>
        <taxon>Embryophyta</taxon>
        <taxon>Tracheophyta</taxon>
        <taxon>Spermatophyta</taxon>
        <taxon>Magnoliopsida</taxon>
        <taxon>eudicotyledons</taxon>
        <taxon>Gunneridae</taxon>
        <taxon>Pentapetalae</taxon>
        <taxon>rosids</taxon>
        <taxon>malvids</taxon>
        <taxon>Sapindales</taxon>
        <taxon>Sapindaceae</taxon>
        <taxon>Xanthoceroideae</taxon>
        <taxon>Xanthoceras</taxon>
    </lineage>
</organism>
<keyword evidence="4" id="KW-0653">Protein transport</keyword>
<reference evidence="9 10" key="1">
    <citation type="submission" date="2021-02" db="EMBL/GenBank/DDBJ databases">
        <title>Plant Genome Project.</title>
        <authorList>
            <person name="Zhang R.-G."/>
        </authorList>
    </citation>
    <scope>NUCLEOTIDE SEQUENCE [LARGE SCALE GENOMIC DNA]</scope>
    <source>
        <tissue evidence="9">Leaves</tissue>
    </source>
</reference>
<proteinExistence type="inferred from homology"/>
<dbReference type="Gene3D" id="6.10.250.860">
    <property type="match status" value="1"/>
</dbReference>
<dbReference type="PANTHER" id="PTHR12965:SF0">
    <property type="entry name" value="VACUOLAR PROTEIN SORTING-ASSOCIATED PROTEIN 54"/>
    <property type="match status" value="1"/>
</dbReference>
<name>A0ABQ8HDK2_9ROSI</name>
<evidence type="ECO:0000256" key="5">
    <source>
        <dbReference type="ARBA" id="ARBA00023034"/>
    </source>
</evidence>
<evidence type="ECO:0000313" key="10">
    <source>
        <dbReference type="Proteomes" id="UP000827721"/>
    </source>
</evidence>
<keyword evidence="10" id="KW-1185">Reference proteome</keyword>
<feature type="region of interest" description="Disordered" evidence="7">
    <location>
        <begin position="800"/>
        <end position="860"/>
    </location>
</feature>
<evidence type="ECO:0000256" key="7">
    <source>
        <dbReference type="SAM" id="MobiDB-lite"/>
    </source>
</evidence>
<comment type="caution">
    <text evidence="9">The sequence shown here is derived from an EMBL/GenBank/DDBJ whole genome shotgun (WGS) entry which is preliminary data.</text>
</comment>
<feature type="domain" description="Vacuolar protein sorting-associated protein 54 C-terminal" evidence="8">
    <location>
        <begin position="871"/>
        <end position="931"/>
    </location>
</feature>